<evidence type="ECO:0000256" key="6">
    <source>
        <dbReference type="HAMAP-Rule" id="MF_00531"/>
    </source>
</evidence>
<dbReference type="InterPro" id="IPR005713">
    <property type="entry name" value="Ribosomal_uS19_euk/arc"/>
</dbReference>
<dbReference type="Gene3D" id="3.30.860.10">
    <property type="entry name" value="30s Ribosomal Protein S19, Chain A"/>
    <property type="match status" value="1"/>
</dbReference>
<dbReference type="GO" id="GO:0003735">
    <property type="term" value="F:structural constituent of ribosome"/>
    <property type="evidence" value="ECO:0007669"/>
    <property type="project" value="UniProtKB-UniRule"/>
</dbReference>
<dbReference type="RefSeq" id="WP_007043995.1">
    <property type="nucleotide sequence ID" value="NZ_AGJL01000010.1"/>
</dbReference>
<dbReference type="PROSITE" id="PS00323">
    <property type="entry name" value="RIBOSOMAL_S19"/>
    <property type="match status" value="1"/>
</dbReference>
<evidence type="ECO:0000256" key="5">
    <source>
        <dbReference type="ARBA" id="ARBA00035163"/>
    </source>
</evidence>
<dbReference type="GO" id="GO:0006412">
    <property type="term" value="P:translation"/>
    <property type="evidence" value="ECO:0007669"/>
    <property type="project" value="UniProtKB-UniRule"/>
</dbReference>
<evidence type="ECO:0000313" key="8">
    <source>
        <dbReference type="EMBL" id="EHP88101.1"/>
    </source>
</evidence>
<dbReference type="SUPFAM" id="SSF54570">
    <property type="entry name" value="Ribosomal protein S19"/>
    <property type="match status" value="1"/>
</dbReference>
<evidence type="ECO:0000256" key="4">
    <source>
        <dbReference type="ARBA" id="ARBA00023274"/>
    </source>
</evidence>
<comment type="function">
    <text evidence="1 6">Protein S19 forms a complex with S13 that binds strongly to the 16S ribosomal RNA.</text>
</comment>
<gene>
    <name evidence="6" type="primary">rps19p</name>
    <name evidence="8" type="ORF">MetfoDRAFT_0551</name>
</gene>
<evidence type="ECO:0000256" key="7">
    <source>
        <dbReference type="RuleBase" id="RU003485"/>
    </source>
</evidence>
<comment type="similarity">
    <text evidence="2 6 7">Belongs to the universal ribosomal protein uS19 family.</text>
</comment>
<keyword evidence="3 6" id="KW-0689">Ribosomal protein</keyword>
<keyword evidence="6" id="KW-0694">RNA-binding</keyword>
<sequence>MARGRAARKKKRQQQVTVRRKEFKYRGYTLEELQEIPLKEFIKLLPSRQRRSMLRGLTPQQRKLVMKIKRARRLLKKGKEPRTIRTHCRDFVITPDMVGLTFGVYNGKEFVEVKVSEEMIGHYLGEFSLTRKPVQHGSPGMGATRSSMFVPIK</sequence>
<name>H1KXM8_9EURY</name>
<evidence type="ECO:0000256" key="1">
    <source>
        <dbReference type="ARBA" id="ARBA00003239"/>
    </source>
</evidence>
<dbReference type="EMBL" id="AGJL01000010">
    <property type="protein sequence ID" value="EHP88101.1"/>
    <property type="molecule type" value="Genomic_DNA"/>
</dbReference>
<dbReference type="STRING" id="647171.MetfoDRAFT_0551"/>
<dbReference type="PANTHER" id="PTHR11880">
    <property type="entry name" value="RIBOSOMAL PROTEIN S19P FAMILY MEMBER"/>
    <property type="match status" value="1"/>
</dbReference>
<keyword evidence="9" id="KW-1185">Reference proteome</keyword>
<dbReference type="Pfam" id="PF00203">
    <property type="entry name" value="Ribosomal_S19"/>
    <property type="match status" value="1"/>
</dbReference>
<dbReference type="AlphaFoldDB" id="H1KXM8"/>
<comment type="caution">
    <text evidence="8">The sequence shown here is derived from an EMBL/GenBank/DDBJ whole genome shotgun (WGS) entry which is preliminary data.</text>
</comment>
<dbReference type="PANTHER" id="PTHR11880:SF2">
    <property type="entry name" value="SMALL RIBOSOMAL SUBUNIT PROTEIN US19"/>
    <property type="match status" value="1"/>
</dbReference>
<proteinExistence type="inferred from homology"/>
<dbReference type="NCBIfam" id="TIGR01025">
    <property type="entry name" value="uS19_arch"/>
    <property type="match status" value="1"/>
</dbReference>
<keyword evidence="6" id="KW-0699">rRNA-binding</keyword>
<dbReference type="NCBIfam" id="NF003121">
    <property type="entry name" value="PRK04038.1"/>
    <property type="match status" value="1"/>
</dbReference>
<keyword evidence="4 6" id="KW-0687">Ribonucleoprotein</keyword>
<protein>
    <recommendedName>
        <fullName evidence="5 6">Small ribosomal subunit protein uS19</fullName>
    </recommendedName>
</protein>
<evidence type="ECO:0000313" key="9">
    <source>
        <dbReference type="Proteomes" id="UP000003706"/>
    </source>
</evidence>
<dbReference type="GO" id="GO:0000028">
    <property type="term" value="P:ribosomal small subunit assembly"/>
    <property type="evidence" value="ECO:0007669"/>
    <property type="project" value="TreeGrafter"/>
</dbReference>
<organism evidence="8 9">
    <name type="scientific">Methanotorris formicicus Mc-S-70</name>
    <dbReference type="NCBI Taxonomy" id="647171"/>
    <lineage>
        <taxon>Archaea</taxon>
        <taxon>Methanobacteriati</taxon>
        <taxon>Methanobacteriota</taxon>
        <taxon>Methanomada group</taxon>
        <taxon>Methanococci</taxon>
        <taxon>Methanococcales</taxon>
        <taxon>Methanocaldococcaceae</taxon>
        <taxon>Methanotorris</taxon>
    </lineage>
</organism>
<reference evidence="8 9" key="1">
    <citation type="submission" date="2011-09" db="EMBL/GenBank/DDBJ databases">
        <title>The draft genome of Methanotorris formicicus Mc-S-70.</title>
        <authorList>
            <consortium name="US DOE Joint Genome Institute (JGI-PGF)"/>
            <person name="Lucas S."/>
            <person name="Han J."/>
            <person name="Lapidus A."/>
            <person name="Cheng J.-F."/>
            <person name="Goodwin L."/>
            <person name="Pitluck S."/>
            <person name="Peters L."/>
            <person name="Land M.L."/>
            <person name="Hauser L."/>
            <person name="Sieprawska-Lupa M."/>
            <person name="Takai K."/>
            <person name="Miyazaki J."/>
            <person name="Whitman W."/>
            <person name="Woyke T.J."/>
        </authorList>
    </citation>
    <scope>NUCLEOTIDE SEQUENCE [LARGE SCALE GENOMIC DNA]</scope>
    <source>
        <strain evidence="8 9">Mc-S-70</strain>
    </source>
</reference>
<dbReference type="GO" id="GO:0022627">
    <property type="term" value="C:cytosolic small ribosomal subunit"/>
    <property type="evidence" value="ECO:0007669"/>
    <property type="project" value="UniProtKB-UniRule"/>
</dbReference>
<dbReference type="PRINTS" id="PR00975">
    <property type="entry name" value="RIBOSOMALS19"/>
</dbReference>
<dbReference type="FunFam" id="3.30.860.10:FF:000002">
    <property type="entry name" value="40S ribosomal protein S15"/>
    <property type="match status" value="1"/>
</dbReference>
<dbReference type="Proteomes" id="UP000003706">
    <property type="component" value="Unassembled WGS sequence"/>
</dbReference>
<dbReference type="PATRIC" id="fig|647171.4.peg.544"/>
<dbReference type="GO" id="GO:0019843">
    <property type="term" value="F:rRNA binding"/>
    <property type="evidence" value="ECO:0007669"/>
    <property type="project" value="UniProtKB-UniRule"/>
</dbReference>
<evidence type="ECO:0000256" key="2">
    <source>
        <dbReference type="ARBA" id="ARBA00007345"/>
    </source>
</evidence>
<accession>H1KXM8</accession>
<evidence type="ECO:0000256" key="3">
    <source>
        <dbReference type="ARBA" id="ARBA00022980"/>
    </source>
</evidence>
<dbReference type="InterPro" id="IPR020934">
    <property type="entry name" value="Ribosomal_uS19_CS"/>
</dbReference>
<dbReference type="InterPro" id="IPR002222">
    <property type="entry name" value="Ribosomal_uS19"/>
</dbReference>
<dbReference type="HAMAP" id="MF_00531">
    <property type="entry name" value="Ribosomal_uS19"/>
    <property type="match status" value="1"/>
</dbReference>
<dbReference type="PIRSF" id="PIRSF002144">
    <property type="entry name" value="Ribosomal_S19"/>
    <property type="match status" value="1"/>
</dbReference>
<dbReference type="OrthoDB" id="30559at2157"/>
<dbReference type="InterPro" id="IPR023575">
    <property type="entry name" value="Ribosomal_uS19_SF"/>
</dbReference>